<dbReference type="GO" id="GO:0009418">
    <property type="term" value="C:pilus shaft"/>
    <property type="evidence" value="ECO:0007669"/>
    <property type="project" value="InterPro"/>
</dbReference>
<dbReference type="RefSeq" id="WP_004304564.1">
    <property type="nucleotide sequence ID" value="NZ_CABKQC010000004.1"/>
</dbReference>
<gene>
    <name evidence="3" type="ORF">F3B85_15925</name>
</gene>
<protein>
    <recommendedName>
        <fullName evidence="2">Minor fimbrium subunit Mfa1 C-terminal domain-containing protein</fullName>
    </recommendedName>
</protein>
<sequence>MKVRNLLLAGLAVAAMTACSNENDEIVDNGQVQGTENALIRLGISYPTVTRATGDTEDGLTTEQLFKTAKVIVNGDVHTYAYDDFTPSTDPNEKGLYLKDGIPVSEGTANVYVILNLEGEPTAPYANMTASASYSTSLDGLTDYVAKDGEFLMSNAGGLVATTNVEKGKEATVRVNVERAAAKLMEQSKKDAFTNITPGTYNGKKLNITLKNYSFVNLQKDTYVLANATPIASNFFQAYDPTNATWGYKTKEIVGNIQEETPTATENITYCLENKDADNNTCVVYEAVATWDNETEPATFYVTSENVVYQDFATLHEKFGNMLDASNLTADSKAADFRAAGVPIKMYEGGKCYYKADIYTNTTANKTIVRNNVYKLNVSSITKLGDPTPTPTPDAASLMLEVKVLPWTINLVDIIL</sequence>
<proteinExistence type="predicted"/>
<name>A0A5M5M2U8_BACOV</name>
<reference evidence="3 4" key="1">
    <citation type="journal article" date="2019" name="Nat. Med.">
        <title>A library of human gut bacterial isolates paired with longitudinal multiomics data enables mechanistic microbiome research.</title>
        <authorList>
            <person name="Poyet M."/>
            <person name="Groussin M."/>
            <person name="Gibbons S.M."/>
            <person name="Avila-Pacheco J."/>
            <person name="Jiang X."/>
            <person name="Kearney S.M."/>
            <person name="Perrotta A.R."/>
            <person name="Berdy B."/>
            <person name="Zhao S."/>
            <person name="Lieberman T.D."/>
            <person name="Swanson P.K."/>
            <person name="Smith M."/>
            <person name="Roesemann S."/>
            <person name="Alexander J.E."/>
            <person name="Rich S.A."/>
            <person name="Livny J."/>
            <person name="Vlamakis H."/>
            <person name="Clish C."/>
            <person name="Bullock K."/>
            <person name="Deik A."/>
            <person name="Scott J."/>
            <person name="Pierce K.A."/>
            <person name="Xavier R.J."/>
            <person name="Alm E.J."/>
        </authorList>
    </citation>
    <scope>NUCLEOTIDE SEQUENCE [LARGE SCALE GENOMIC DNA]</scope>
    <source>
        <strain evidence="3 4">BIOML-A41</strain>
    </source>
</reference>
<dbReference type="AlphaFoldDB" id="A0A5M5M2U8"/>
<dbReference type="Pfam" id="PF15495">
    <property type="entry name" value="Fimbrillin_C"/>
    <property type="match status" value="1"/>
</dbReference>
<dbReference type="InterPro" id="IPR029140">
    <property type="entry name" value="Mfa1_C"/>
</dbReference>
<keyword evidence="1" id="KW-0732">Signal</keyword>
<feature type="signal peptide" evidence="1">
    <location>
        <begin position="1"/>
        <end position="20"/>
    </location>
</feature>
<accession>A0A5M5M2U8</accession>
<evidence type="ECO:0000259" key="2">
    <source>
        <dbReference type="Pfam" id="PF15495"/>
    </source>
</evidence>
<dbReference type="InterPro" id="IPR047786">
    <property type="entry name" value="Mfa1_fim"/>
</dbReference>
<evidence type="ECO:0000313" key="4">
    <source>
        <dbReference type="Proteomes" id="UP000478493"/>
    </source>
</evidence>
<evidence type="ECO:0000256" key="1">
    <source>
        <dbReference type="SAM" id="SignalP"/>
    </source>
</evidence>
<feature type="chain" id="PRO_5030133291" description="Minor fimbrium subunit Mfa1 C-terminal domain-containing protein" evidence="1">
    <location>
        <begin position="21"/>
        <end position="416"/>
    </location>
</feature>
<dbReference type="Gene3D" id="2.60.40.3690">
    <property type="match status" value="1"/>
</dbReference>
<evidence type="ECO:0000313" key="3">
    <source>
        <dbReference type="EMBL" id="KAA4534316.1"/>
    </source>
</evidence>
<dbReference type="PROSITE" id="PS51257">
    <property type="entry name" value="PROKAR_LIPOPROTEIN"/>
    <property type="match status" value="1"/>
</dbReference>
<feature type="domain" description="Minor fimbrium subunit Mfa1 C-terminal" evidence="2">
    <location>
        <begin position="346"/>
        <end position="410"/>
    </location>
</feature>
<dbReference type="Proteomes" id="UP000478493">
    <property type="component" value="Unassembled WGS sequence"/>
</dbReference>
<organism evidence="3 4">
    <name type="scientific">Bacteroides ovatus</name>
    <dbReference type="NCBI Taxonomy" id="28116"/>
    <lineage>
        <taxon>Bacteria</taxon>
        <taxon>Pseudomonadati</taxon>
        <taxon>Bacteroidota</taxon>
        <taxon>Bacteroidia</taxon>
        <taxon>Bacteroidales</taxon>
        <taxon>Bacteroidaceae</taxon>
        <taxon>Bacteroides</taxon>
    </lineage>
</organism>
<dbReference type="NCBIfam" id="NF038041">
    <property type="entry name" value="fim_Mfa1_fam"/>
    <property type="match status" value="1"/>
</dbReference>
<dbReference type="EMBL" id="VWGP01000011">
    <property type="protein sequence ID" value="KAA4534316.1"/>
    <property type="molecule type" value="Genomic_DNA"/>
</dbReference>
<comment type="caution">
    <text evidence="3">The sequence shown here is derived from an EMBL/GenBank/DDBJ whole genome shotgun (WGS) entry which is preliminary data.</text>
</comment>